<protein>
    <recommendedName>
        <fullName evidence="3">RcnB family protein</fullName>
    </recommendedName>
</protein>
<gene>
    <name evidence="2" type="ORF">LCGC14_2838290</name>
</gene>
<dbReference type="EMBL" id="LAZR01054249">
    <property type="protein sequence ID" value="KKK78963.1"/>
    <property type="molecule type" value="Genomic_DNA"/>
</dbReference>
<dbReference type="AlphaFoldDB" id="A0A0F8YC89"/>
<organism evidence="2">
    <name type="scientific">marine sediment metagenome</name>
    <dbReference type="NCBI Taxonomy" id="412755"/>
    <lineage>
        <taxon>unclassified sequences</taxon>
        <taxon>metagenomes</taxon>
        <taxon>ecological metagenomes</taxon>
    </lineage>
</organism>
<reference evidence="2" key="1">
    <citation type="journal article" date="2015" name="Nature">
        <title>Complex archaea that bridge the gap between prokaryotes and eukaryotes.</title>
        <authorList>
            <person name="Spang A."/>
            <person name="Saw J.H."/>
            <person name="Jorgensen S.L."/>
            <person name="Zaremba-Niedzwiedzka K."/>
            <person name="Martijn J."/>
            <person name="Lind A.E."/>
            <person name="van Eijk R."/>
            <person name="Schleper C."/>
            <person name="Guy L."/>
            <person name="Ettema T.J."/>
        </authorList>
    </citation>
    <scope>NUCLEOTIDE SEQUENCE</scope>
</reference>
<dbReference type="Gene3D" id="3.10.450.160">
    <property type="entry name" value="inner membrane protein cigr"/>
    <property type="match status" value="1"/>
</dbReference>
<comment type="caution">
    <text evidence="2">The sequence shown here is derived from an EMBL/GenBank/DDBJ whole genome shotgun (WGS) entry which is preliminary data.</text>
</comment>
<sequence>MNKLIPLSLAVLGLSLLPLEVSAKHEREHERYEHRHEHKKHSKKHHKKYYKHRRKHHDTVYYRELPPGLYKKVARGRGLPPGWYKKYHRGDRLDRDIYRRGRAIERHDRKGLILLEVDDRLIHLVHDTREILSIVSRHH</sequence>
<name>A0A0F8YC89_9ZZZZ</name>
<evidence type="ECO:0000313" key="2">
    <source>
        <dbReference type="EMBL" id="KKK78963.1"/>
    </source>
</evidence>
<feature type="region of interest" description="Disordered" evidence="1">
    <location>
        <begin position="27"/>
        <end position="53"/>
    </location>
</feature>
<evidence type="ECO:0008006" key="3">
    <source>
        <dbReference type="Google" id="ProtNLM"/>
    </source>
</evidence>
<evidence type="ECO:0000256" key="1">
    <source>
        <dbReference type="SAM" id="MobiDB-lite"/>
    </source>
</evidence>
<feature type="compositionally biased region" description="Basic residues" evidence="1">
    <location>
        <begin position="36"/>
        <end position="53"/>
    </location>
</feature>
<proteinExistence type="predicted"/>
<accession>A0A0F8YC89</accession>